<sequence length="349" mass="39462">MKKNHLKILVISISLILSISCSPTNGLTLPVTEPAPILLNKQTSKIGIINRSLPEKSYEVFDAVDKILTAEGKDLDKLGSYTAVENLKSELLKNNKIERVVLIDTMASKKYGIDQFTSELSWQKVNEICKVNDLDAIYELSYFDTDSKISYRTIKSEAKNAFGLKIPIIEHEATIKTLIKSGWRIYDNNDKAIVDVYSTNKSVQLNGRGINPIKAFETIQSRKDIVLSAAKDIGANYATQIMPYRIRVNRDYYVKGTSNFEIAKRRAQAGQWDSAAELWLMETKNSDPKIAGRACYNMGIINEINGNLDTAIEWTTKSYTDYGDKIALRYLNVLKKRKAKNEQLLRETN</sequence>
<evidence type="ECO:0000313" key="3">
    <source>
        <dbReference type="Proteomes" id="UP000184611"/>
    </source>
</evidence>
<evidence type="ECO:0000313" key="2">
    <source>
        <dbReference type="EMBL" id="SHO71894.1"/>
    </source>
</evidence>
<feature type="chain" id="PRO_5012975107" description="Tetratricopeptide repeat-containing protein" evidence="1">
    <location>
        <begin position="27"/>
        <end position="349"/>
    </location>
</feature>
<feature type="signal peptide" evidence="1">
    <location>
        <begin position="1"/>
        <end position="26"/>
    </location>
</feature>
<evidence type="ECO:0000256" key="1">
    <source>
        <dbReference type="SAM" id="SignalP"/>
    </source>
</evidence>
<dbReference type="STRING" id="416016.SAMN05443547_0210"/>
<reference evidence="3" key="1">
    <citation type="submission" date="2016-12" db="EMBL/GenBank/DDBJ databases">
        <authorList>
            <person name="Varghese N."/>
            <person name="Submissions S."/>
        </authorList>
    </citation>
    <scope>NUCLEOTIDE SEQUENCE [LARGE SCALE GENOMIC DNA]</scope>
    <source>
        <strain evidence="3">DSM 18830</strain>
    </source>
</reference>
<accession>A0A1M7ZSM8</accession>
<dbReference type="RefSeq" id="WP_073580582.1">
    <property type="nucleotide sequence ID" value="NZ_CBCSEA010000003.1"/>
</dbReference>
<keyword evidence="1" id="KW-0732">Signal</keyword>
<proteinExistence type="predicted"/>
<keyword evidence="3" id="KW-1185">Reference proteome</keyword>
<dbReference type="EMBL" id="FRYK01000001">
    <property type="protein sequence ID" value="SHO71894.1"/>
    <property type="molecule type" value="Genomic_DNA"/>
</dbReference>
<evidence type="ECO:0008006" key="4">
    <source>
        <dbReference type="Google" id="ProtNLM"/>
    </source>
</evidence>
<dbReference type="AlphaFoldDB" id="A0A1M7ZSM8"/>
<dbReference type="InterPro" id="IPR045921">
    <property type="entry name" value="DUF6340"/>
</dbReference>
<organism evidence="2 3">
    <name type="scientific">Flavobacterium cucumis</name>
    <dbReference type="NCBI Taxonomy" id="416016"/>
    <lineage>
        <taxon>Bacteria</taxon>
        <taxon>Pseudomonadati</taxon>
        <taxon>Bacteroidota</taxon>
        <taxon>Flavobacteriia</taxon>
        <taxon>Flavobacteriales</taxon>
        <taxon>Flavobacteriaceae</taxon>
        <taxon>Flavobacterium</taxon>
    </lineage>
</organism>
<protein>
    <recommendedName>
        <fullName evidence="4">Tetratricopeptide repeat-containing protein</fullName>
    </recommendedName>
</protein>
<dbReference type="Pfam" id="PF19867">
    <property type="entry name" value="DUF6340"/>
    <property type="match status" value="1"/>
</dbReference>
<dbReference type="Proteomes" id="UP000184611">
    <property type="component" value="Unassembled WGS sequence"/>
</dbReference>
<dbReference type="OrthoDB" id="632318at2"/>
<name>A0A1M7ZSM8_9FLAO</name>
<gene>
    <name evidence="2" type="ORF">SAMN05443547_0210</name>
</gene>
<dbReference type="PROSITE" id="PS51257">
    <property type="entry name" value="PROKAR_LIPOPROTEIN"/>
    <property type="match status" value="1"/>
</dbReference>